<dbReference type="Pfam" id="PF01634">
    <property type="entry name" value="HisG"/>
    <property type="match status" value="1"/>
</dbReference>
<comment type="similarity">
    <text evidence="4">Belongs to the ATP phosphoribosyltransferase family.</text>
</comment>
<evidence type="ECO:0000256" key="6">
    <source>
        <dbReference type="ARBA" id="ARBA00020998"/>
    </source>
</evidence>
<evidence type="ECO:0000256" key="5">
    <source>
        <dbReference type="ARBA" id="ARBA00011946"/>
    </source>
</evidence>
<feature type="domain" description="Histidine biosynthesis HisG C-terminal" evidence="15">
    <location>
        <begin position="250"/>
        <end position="322"/>
    </location>
</feature>
<evidence type="ECO:0000256" key="9">
    <source>
        <dbReference type="ARBA" id="ARBA00022676"/>
    </source>
</evidence>
<feature type="domain" description="ATP phosphoribosyltransferase catalytic" evidence="14">
    <location>
        <begin position="62"/>
        <end position="245"/>
    </location>
</feature>
<comment type="subcellular location">
    <subcellularLocation>
        <location evidence="2">Cytoplasm</location>
    </subcellularLocation>
</comment>
<evidence type="ECO:0000259" key="15">
    <source>
        <dbReference type="Pfam" id="PF08029"/>
    </source>
</evidence>
<dbReference type="FunFam" id="3.40.190.10:FF:000082">
    <property type="entry name" value="ATP phosphoribosyltransferase"/>
    <property type="match status" value="1"/>
</dbReference>
<evidence type="ECO:0000256" key="7">
    <source>
        <dbReference type="ARBA" id="ARBA00022490"/>
    </source>
</evidence>
<dbReference type="AlphaFoldDB" id="A0A4U7KVR9"/>
<evidence type="ECO:0000259" key="14">
    <source>
        <dbReference type="Pfam" id="PF01634"/>
    </source>
</evidence>
<dbReference type="Gene3D" id="3.40.190.10">
    <property type="entry name" value="Periplasmic binding protein-like II"/>
    <property type="match status" value="2"/>
</dbReference>
<dbReference type="EC" id="2.4.2.17" evidence="5"/>
<keyword evidence="9" id="KW-0328">Glycosyltransferase</keyword>
<dbReference type="UniPathway" id="UPA00031">
    <property type="reaction ID" value="UER00006"/>
</dbReference>
<comment type="catalytic activity">
    <reaction evidence="1">
        <text>1-(5-phospho-beta-D-ribosyl)-ATP + diphosphate = 5-phospho-alpha-D-ribose 1-diphosphate + ATP</text>
        <dbReference type="Rhea" id="RHEA:18473"/>
        <dbReference type="ChEBI" id="CHEBI:30616"/>
        <dbReference type="ChEBI" id="CHEBI:33019"/>
        <dbReference type="ChEBI" id="CHEBI:58017"/>
        <dbReference type="ChEBI" id="CHEBI:73183"/>
        <dbReference type="EC" id="2.4.2.17"/>
    </reaction>
</comment>
<organism evidence="16 17">
    <name type="scientific">Sporisorium graminicola</name>
    <dbReference type="NCBI Taxonomy" id="280036"/>
    <lineage>
        <taxon>Eukaryota</taxon>
        <taxon>Fungi</taxon>
        <taxon>Dikarya</taxon>
        <taxon>Basidiomycota</taxon>
        <taxon>Ustilaginomycotina</taxon>
        <taxon>Ustilaginomycetes</taxon>
        <taxon>Ustilaginales</taxon>
        <taxon>Ustilaginaceae</taxon>
        <taxon>Sporisorium</taxon>
    </lineage>
</organism>
<dbReference type="InterPro" id="IPR011322">
    <property type="entry name" value="N-reg_PII-like_a/b"/>
</dbReference>
<keyword evidence="17" id="KW-1185">Reference proteome</keyword>
<keyword evidence="7" id="KW-0963">Cytoplasm</keyword>
<dbReference type="Pfam" id="PF08029">
    <property type="entry name" value="HisG_C"/>
    <property type="match status" value="1"/>
</dbReference>
<dbReference type="FunFam" id="3.30.70.120:FF:000003">
    <property type="entry name" value="ATP phosphoribosyltransferase"/>
    <property type="match status" value="1"/>
</dbReference>
<dbReference type="InterPro" id="IPR015867">
    <property type="entry name" value="N-reg_PII/ATP_PRibTrfase_C"/>
</dbReference>
<dbReference type="InterPro" id="IPR018198">
    <property type="entry name" value="ATP_PRibTrfase_CS"/>
</dbReference>
<dbReference type="RefSeq" id="XP_029739473.1">
    <property type="nucleotide sequence ID" value="XM_029884100.1"/>
</dbReference>
<evidence type="ECO:0000256" key="1">
    <source>
        <dbReference type="ARBA" id="ARBA00000915"/>
    </source>
</evidence>
<dbReference type="NCBIfam" id="TIGR03455">
    <property type="entry name" value="HisG_C-term"/>
    <property type="match status" value="1"/>
</dbReference>
<dbReference type="Gene3D" id="3.30.70.120">
    <property type="match status" value="1"/>
</dbReference>
<dbReference type="HAMAP" id="MF_00079">
    <property type="entry name" value="HisG_Long"/>
    <property type="match status" value="1"/>
</dbReference>
<evidence type="ECO:0000256" key="13">
    <source>
        <dbReference type="ARBA" id="ARBA00023102"/>
    </source>
</evidence>
<protein>
    <recommendedName>
        <fullName evidence="6">ATP phosphoribosyltransferase</fullName>
        <ecNumber evidence="5">2.4.2.17</ecNumber>
    </recommendedName>
</protein>
<dbReference type="InterPro" id="IPR020621">
    <property type="entry name" value="ATP-PRT_HisG_long"/>
</dbReference>
<keyword evidence="10" id="KW-0808">Transferase</keyword>
<keyword evidence="8" id="KW-0028">Amino-acid biosynthesis</keyword>
<keyword evidence="13" id="KW-0368">Histidine biosynthesis</keyword>
<dbReference type="InterPro" id="IPR001348">
    <property type="entry name" value="ATP_PRibTrfase_HisG"/>
</dbReference>
<proteinExistence type="inferred from homology"/>
<keyword evidence="12" id="KW-0067">ATP-binding</keyword>
<dbReference type="InterPro" id="IPR013820">
    <property type="entry name" value="ATP_PRibTrfase_cat"/>
</dbReference>
<evidence type="ECO:0000256" key="8">
    <source>
        <dbReference type="ARBA" id="ARBA00022605"/>
    </source>
</evidence>
<dbReference type="InterPro" id="IPR013115">
    <property type="entry name" value="HisG_C"/>
</dbReference>
<sequence>MSNLLSAENLNGRLLFAIPKKGRLYEKCLEILSGADIQFKRQHRLDVALVQNLPIALVFLPAADIPRFVGEGNVDLGITGQDMVAEAGEKVSGLISETLQLGFGKCSLQVQIPDPVLPANAGKNITSVEDLVGKKVATSFDYLAGKYFAELDSKATAARRAAGTLGADEAVKTQIEYVGGSVEAACALGLADGIVDLVESGETMRACGLTAISNLLTSQAVLIKPSTPHTRSDTNLINLITARIRGVIAASKYVLCQYNVQKKDLQQALAITPGRRAATVSPLEEQDWNAVSSMVLKAEVATIMDKLENIGASDILIVGINNCRV</sequence>
<dbReference type="SUPFAM" id="SSF54913">
    <property type="entry name" value="GlnB-like"/>
    <property type="match status" value="1"/>
</dbReference>
<evidence type="ECO:0000256" key="10">
    <source>
        <dbReference type="ARBA" id="ARBA00022679"/>
    </source>
</evidence>
<dbReference type="PROSITE" id="PS01316">
    <property type="entry name" value="ATP_P_PHORIBOSYLTR"/>
    <property type="match status" value="1"/>
</dbReference>
<evidence type="ECO:0000256" key="11">
    <source>
        <dbReference type="ARBA" id="ARBA00022741"/>
    </source>
</evidence>
<dbReference type="GO" id="GO:0003879">
    <property type="term" value="F:ATP phosphoribosyltransferase activity"/>
    <property type="evidence" value="ECO:0007669"/>
    <property type="project" value="UniProtKB-EC"/>
</dbReference>
<name>A0A4U7KVR9_9BASI</name>
<dbReference type="FunFam" id="3.40.190.10:FF:000123">
    <property type="entry name" value="HIS1p ATP phosphoribosyltransferase"/>
    <property type="match status" value="1"/>
</dbReference>
<dbReference type="NCBIfam" id="TIGR00070">
    <property type="entry name" value="hisG"/>
    <property type="match status" value="1"/>
</dbReference>
<evidence type="ECO:0000256" key="3">
    <source>
        <dbReference type="ARBA" id="ARBA00004667"/>
    </source>
</evidence>
<dbReference type="GeneID" id="40726397"/>
<evidence type="ECO:0000256" key="12">
    <source>
        <dbReference type="ARBA" id="ARBA00022840"/>
    </source>
</evidence>
<keyword evidence="11" id="KW-0547">Nucleotide-binding</keyword>
<accession>A0A4U7KVR9</accession>
<reference evidence="16 17" key="1">
    <citation type="submission" date="2019-05" db="EMBL/GenBank/DDBJ databases">
        <title>Sporisorium graminicola CBS 10092 draft sequencing and annotation.</title>
        <authorList>
            <person name="Solano-Gonzalez S."/>
            <person name="Caddick M.X."/>
            <person name="Darby A."/>
        </authorList>
    </citation>
    <scope>NUCLEOTIDE SEQUENCE [LARGE SCALE GENOMIC DNA]</scope>
    <source>
        <strain evidence="16 17">CBS 10092</strain>
    </source>
</reference>
<dbReference type="GO" id="GO:0000287">
    <property type="term" value="F:magnesium ion binding"/>
    <property type="evidence" value="ECO:0007669"/>
    <property type="project" value="InterPro"/>
</dbReference>
<evidence type="ECO:0000313" key="17">
    <source>
        <dbReference type="Proteomes" id="UP000306050"/>
    </source>
</evidence>
<dbReference type="PANTHER" id="PTHR21403:SF8">
    <property type="entry name" value="ATP PHOSPHORIBOSYLTRANSFERASE"/>
    <property type="match status" value="1"/>
</dbReference>
<dbReference type="SUPFAM" id="SSF53850">
    <property type="entry name" value="Periplasmic binding protein-like II"/>
    <property type="match status" value="1"/>
</dbReference>
<evidence type="ECO:0000313" key="16">
    <source>
        <dbReference type="EMBL" id="TKY87488.1"/>
    </source>
</evidence>
<comment type="caution">
    <text evidence="16">The sequence shown here is derived from an EMBL/GenBank/DDBJ whole genome shotgun (WGS) entry which is preliminary data.</text>
</comment>
<evidence type="ECO:0000256" key="2">
    <source>
        <dbReference type="ARBA" id="ARBA00004496"/>
    </source>
</evidence>
<dbReference type="GO" id="GO:0005524">
    <property type="term" value="F:ATP binding"/>
    <property type="evidence" value="ECO:0007669"/>
    <property type="project" value="UniProtKB-KW"/>
</dbReference>
<dbReference type="Proteomes" id="UP000306050">
    <property type="component" value="Chromosome SGRAM_21"/>
</dbReference>
<dbReference type="GO" id="GO:0005737">
    <property type="term" value="C:cytoplasm"/>
    <property type="evidence" value="ECO:0007669"/>
    <property type="project" value="UniProtKB-SubCell"/>
</dbReference>
<comment type="pathway">
    <text evidence="3">Amino-acid biosynthesis; L-histidine biosynthesis; L-histidine from 5-phospho-alpha-D-ribose 1-diphosphate: step 1/9.</text>
</comment>
<dbReference type="EMBL" id="SRRM01000013">
    <property type="protein sequence ID" value="TKY87488.1"/>
    <property type="molecule type" value="Genomic_DNA"/>
</dbReference>
<dbReference type="PANTHER" id="PTHR21403">
    <property type="entry name" value="ATP PHOSPHORIBOSYLTRANSFERASE ATP-PRTASE"/>
    <property type="match status" value="1"/>
</dbReference>
<gene>
    <name evidence="16" type="ORF">EX895_003502</name>
</gene>
<dbReference type="GO" id="GO:0000105">
    <property type="term" value="P:L-histidine biosynthetic process"/>
    <property type="evidence" value="ECO:0007669"/>
    <property type="project" value="UniProtKB-UniPathway"/>
</dbReference>
<dbReference type="OrthoDB" id="2574at2759"/>
<evidence type="ECO:0000256" key="4">
    <source>
        <dbReference type="ARBA" id="ARBA00009372"/>
    </source>
</evidence>
<dbReference type="KEGG" id="sgra:EX895_003502"/>